<proteinExistence type="predicted"/>
<protein>
    <recommendedName>
        <fullName evidence="3">DUF559 domain-containing protein</fullName>
    </recommendedName>
</protein>
<dbReference type="RefSeq" id="WP_330482373.1">
    <property type="nucleotide sequence ID" value="NZ_JAZBJZ010000010.1"/>
</dbReference>
<gene>
    <name evidence="1" type="ORF">V2H45_04215</name>
</gene>
<sequence length="154" mass="18061">MEPEDNWRELVKSLIARAKEPNQGVVTTIVRQKNDQEPLKYNEMKFGSATEIRVAQELERRKILFFPLPLAVRAETGKNFQDHREPDFLICHEGVWGILEVAFHQGRYEQDKQKDEWFKKSGILCVEHYTAEECFGKTASVVNRFLSILEQHKK</sequence>
<reference evidence="1" key="1">
    <citation type="submission" date="2024-01" db="EMBL/GenBank/DDBJ databases">
        <title>Bank of Algae and Cyanobacteria of the Azores (BACA) strain genomes.</title>
        <authorList>
            <person name="Luz R."/>
            <person name="Cordeiro R."/>
            <person name="Fonseca A."/>
            <person name="Goncalves V."/>
        </authorList>
    </citation>
    <scope>NUCLEOTIDE SEQUENCE</scope>
    <source>
        <strain evidence="1">BACA0141</strain>
    </source>
</reference>
<accession>A0AAW9PWH6</accession>
<evidence type="ECO:0000313" key="1">
    <source>
        <dbReference type="EMBL" id="MEE3715949.1"/>
    </source>
</evidence>
<evidence type="ECO:0000313" key="2">
    <source>
        <dbReference type="Proteomes" id="UP001333818"/>
    </source>
</evidence>
<dbReference type="EMBL" id="JAZBJZ010000010">
    <property type="protein sequence ID" value="MEE3715949.1"/>
    <property type="molecule type" value="Genomic_DNA"/>
</dbReference>
<comment type="caution">
    <text evidence="1">The sequence shown here is derived from an EMBL/GenBank/DDBJ whole genome shotgun (WGS) entry which is preliminary data.</text>
</comment>
<dbReference type="AlphaFoldDB" id="A0AAW9PWH6"/>
<keyword evidence="2" id="KW-1185">Reference proteome</keyword>
<name>A0AAW9PWH6_9CYAN</name>
<evidence type="ECO:0008006" key="3">
    <source>
        <dbReference type="Google" id="ProtNLM"/>
    </source>
</evidence>
<dbReference type="Proteomes" id="UP001333818">
    <property type="component" value="Unassembled WGS sequence"/>
</dbReference>
<organism evidence="1 2">
    <name type="scientific">Tumidithrix elongata BACA0141</name>
    <dbReference type="NCBI Taxonomy" id="2716417"/>
    <lineage>
        <taxon>Bacteria</taxon>
        <taxon>Bacillati</taxon>
        <taxon>Cyanobacteriota</taxon>
        <taxon>Cyanophyceae</taxon>
        <taxon>Pseudanabaenales</taxon>
        <taxon>Pseudanabaenaceae</taxon>
        <taxon>Tumidithrix</taxon>
        <taxon>Tumidithrix elongata</taxon>
    </lineage>
</organism>